<comment type="caution">
    <text evidence="23">Lacks conserved residue(s) required for the propagation of feature annotation.</text>
</comment>
<feature type="binding site" evidence="22">
    <location>
        <begin position="1754"/>
        <end position="1758"/>
    </location>
    <ligand>
        <name>substrate</name>
    </ligand>
</feature>
<dbReference type="InterPro" id="IPR035964">
    <property type="entry name" value="I/LWEQ_dom_sf"/>
</dbReference>
<dbReference type="EC" id="2.3.1.234" evidence="5"/>
<keyword evidence="16" id="KW-0009">Actin-binding</keyword>
<keyword evidence="9 23" id="KW-0812">Transmembrane</keyword>
<feature type="binding site" evidence="22">
    <location>
        <position position="1801"/>
    </location>
    <ligand>
        <name>substrate</name>
    </ligand>
</feature>
<evidence type="ECO:0000256" key="9">
    <source>
        <dbReference type="ARBA" id="ARBA00022692"/>
    </source>
</evidence>
<feature type="domain" description="I/LWEQ" evidence="27">
    <location>
        <begin position="725"/>
        <end position="967"/>
    </location>
</feature>
<evidence type="ECO:0000256" key="4">
    <source>
        <dbReference type="ARBA" id="ARBA00010135"/>
    </source>
</evidence>
<keyword evidence="15 23" id="KW-0472">Membrane</keyword>
<dbReference type="GO" id="GO:0030864">
    <property type="term" value="C:cortical actin cytoskeleton"/>
    <property type="evidence" value="ECO:0007669"/>
    <property type="project" value="TreeGrafter"/>
</dbReference>
<keyword evidence="10 22" id="KW-0819">tRNA processing</keyword>
<dbReference type="PROSITE" id="PS50945">
    <property type="entry name" value="I_LWEQ"/>
    <property type="match status" value="1"/>
</dbReference>
<feature type="transmembrane region" description="Helical" evidence="23">
    <location>
        <begin position="1277"/>
        <end position="1299"/>
    </location>
</feature>
<evidence type="ECO:0000256" key="25">
    <source>
        <dbReference type="SAM" id="MobiDB-lite"/>
    </source>
</evidence>
<feature type="transmembrane region" description="Helical" evidence="23">
    <location>
        <begin position="1601"/>
        <end position="1623"/>
    </location>
</feature>
<dbReference type="GO" id="GO:0006897">
    <property type="term" value="P:endocytosis"/>
    <property type="evidence" value="ECO:0007669"/>
    <property type="project" value="InterPro"/>
</dbReference>
<dbReference type="FunFam" id="3.30.420.40:FF:000295">
    <property type="entry name" value="Probable tRNA N6-adenosine threonylcarbamoyltransferase"/>
    <property type="match status" value="1"/>
</dbReference>
<evidence type="ECO:0000256" key="18">
    <source>
        <dbReference type="ARBA" id="ARBA00023242"/>
    </source>
</evidence>
<dbReference type="GO" id="GO:0046856">
    <property type="term" value="P:phosphatidylinositol dephosphorylation"/>
    <property type="evidence" value="ECO:0007669"/>
    <property type="project" value="InterPro"/>
</dbReference>
<feature type="binding site" evidence="22">
    <location>
        <position position="1733"/>
    </location>
    <ligand>
        <name>a divalent metal cation</name>
        <dbReference type="ChEBI" id="CHEBI:60240"/>
    </ligand>
</feature>
<comment type="similarity">
    <text evidence="22">Belongs to the KAE1 / TsaD family.</text>
</comment>
<feature type="binding site" evidence="22">
    <location>
        <position position="1754"/>
    </location>
    <ligand>
        <name>a divalent metal cation</name>
        <dbReference type="ChEBI" id="CHEBI:60240"/>
    </ligand>
</feature>
<dbReference type="Pfam" id="PF01608">
    <property type="entry name" value="I_LWEQ"/>
    <property type="match status" value="1"/>
</dbReference>
<proteinExistence type="inferred from homology"/>
<evidence type="ECO:0000256" key="10">
    <source>
        <dbReference type="ARBA" id="ARBA00022694"/>
    </source>
</evidence>
<dbReference type="Gene3D" id="1.20.1410.10">
    <property type="entry name" value="I/LWEQ domain"/>
    <property type="match status" value="1"/>
</dbReference>
<keyword evidence="12" id="KW-0967">Endosome</keyword>
<dbReference type="SMART" id="SM00307">
    <property type="entry name" value="ILWEQ"/>
    <property type="match status" value="1"/>
</dbReference>
<dbReference type="PROSITE" id="PS01016">
    <property type="entry name" value="GLYCOPROTEASE"/>
    <property type="match status" value="1"/>
</dbReference>
<evidence type="ECO:0000256" key="14">
    <source>
        <dbReference type="ARBA" id="ARBA00022989"/>
    </source>
</evidence>
<accession>A0A085NCH3</accession>
<evidence type="ECO:0000313" key="28">
    <source>
        <dbReference type="EMBL" id="KFD67169.1"/>
    </source>
</evidence>
<dbReference type="InterPro" id="IPR000905">
    <property type="entry name" value="Gcp-like_dom"/>
</dbReference>
<evidence type="ECO:0000256" key="6">
    <source>
        <dbReference type="ARBA" id="ARBA00012936"/>
    </source>
</evidence>
<dbReference type="CDD" id="cd17006">
    <property type="entry name" value="ANTH_N_HIP1_like"/>
    <property type="match status" value="1"/>
</dbReference>
<dbReference type="PANTHER" id="PTHR10407:SF15">
    <property type="entry name" value="HUNTINGTIN INTERACTING PROTEIN 1"/>
    <property type="match status" value="1"/>
</dbReference>
<comment type="catalytic activity">
    <reaction evidence="21 22">
        <text>L-threonylcarbamoyladenylate + adenosine(37) in tRNA = N(6)-L-threonylcarbamoyladenosine(37) in tRNA + AMP + H(+)</text>
        <dbReference type="Rhea" id="RHEA:37059"/>
        <dbReference type="Rhea" id="RHEA-COMP:10162"/>
        <dbReference type="Rhea" id="RHEA-COMP:10163"/>
        <dbReference type="ChEBI" id="CHEBI:15378"/>
        <dbReference type="ChEBI" id="CHEBI:73682"/>
        <dbReference type="ChEBI" id="CHEBI:74411"/>
        <dbReference type="ChEBI" id="CHEBI:74418"/>
        <dbReference type="ChEBI" id="CHEBI:456215"/>
        <dbReference type="EC" id="2.3.1.234"/>
    </reaction>
</comment>
<evidence type="ECO:0000256" key="3">
    <source>
        <dbReference type="ARBA" id="ARBA00004155"/>
    </source>
</evidence>
<evidence type="ECO:0000256" key="12">
    <source>
        <dbReference type="ARBA" id="ARBA00022753"/>
    </source>
</evidence>
<dbReference type="EMBL" id="KL367517">
    <property type="protein sequence ID" value="KFD67169.1"/>
    <property type="molecule type" value="Genomic_DNA"/>
</dbReference>
<evidence type="ECO:0000256" key="13">
    <source>
        <dbReference type="ARBA" id="ARBA00022801"/>
    </source>
</evidence>
<dbReference type="SUPFAM" id="SSF53067">
    <property type="entry name" value="Actin-like ATPase domain"/>
    <property type="match status" value="1"/>
</dbReference>
<dbReference type="PROSITE" id="PS50942">
    <property type="entry name" value="ENTH"/>
    <property type="match status" value="1"/>
</dbReference>
<dbReference type="GO" id="GO:0061711">
    <property type="term" value="F:tRNA N(6)-L-threonylcarbamoyladenine synthase activity"/>
    <property type="evidence" value="ECO:0007669"/>
    <property type="project" value="UniProtKB-EC"/>
</dbReference>
<organism evidence="28">
    <name type="scientific">Trichuris suis</name>
    <name type="common">pig whipworm</name>
    <dbReference type="NCBI Taxonomy" id="68888"/>
    <lineage>
        <taxon>Eukaryota</taxon>
        <taxon>Metazoa</taxon>
        <taxon>Ecdysozoa</taxon>
        <taxon>Nematoda</taxon>
        <taxon>Enoplea</taxon>
        <taxon>Dorylaimia</taxon>
        <taxon>Trichinellida</taxon>
        <taxon>Trichuridae</taxon>
        <taxon>Trichuris</taxon>
    </lineage>
</organism>
<dbReference type="InterPro" id="IPR017861">
    <property type="entry name" value="KAE1/TsaD"/>
</dbReference>
<name>A0A085NCH3_9BILA</name>
<keyword evidence="11 22" id="KW-0479">Metal-binding</keyword>
<dbReference type="CDD" id="cd24132">
    <property type="entry name" value="ASKHA_NBD_OSGEP_like_euk"/>
    <property type="match status" value="1"/>
</dbReference>
<dbReference type="SUPFAM" id="SSF48464">
    <property type="entry name" value="ENTH/VHS domain"/>
    <property type="match status" value="1"/>
</dbReference>
<dbReference type="InterPro" id="IPR019178">
    <property type="entry name" value="PtdIns-P2-Ptase"/>
</dbReference>
<dbReference type="HAMAP" id="MF_01446">
    <property type="entry name" value="Kae1"/>
    <property type="match status" value="1"/>
</dbReference>
<comment type="cofactor">
    <cofactor evidence="22">
        <name>a divalent metal cation</name>
        <dbReference type="ChEBI" id="CHEBI:60240"/>
    </cofactor>
    <text evidence="22">Binds 1 divalent metal cation per subunit.</text>
</comment>
<evidence type="ECO:0000256" key="11">
    <source>
        <dbReference type="ARBA" id="ARBA00022723"/>
    </source>
</evidence>
<evidence type="ECO:0000256" key="2">
    <source>
        <dbReference type="ARBA" id="ARBA00004107"/>
    </source>
</evidence>
<evidence type="ECO:0000256" key="16">
    <source>
        <dbReference type="ARBA" id="ARBA00023203"/>
    </source>
</evidence>
<feature type="coiled-coil region" evidence="24">
    <location>
        <begin position="411"/>
        <end position="593"/>
    </location>
</feature>
<dbReference type="Pfam" id="PF00814">
    <property type="entry name" value="TsaD"/>
    <property type="match status" value="1"/>
</dbReference>
<evidence type="ECO:0000256" key="24">
    <source>
        <dbReference type="SAM" id="Coils"/>
    </source>
</evidence>
<dbReference type="InterPro" id="IPR011417">
    <property type="entry name" value="ANTH_dom"/>
</dbReference>
<dbReference type="GO" id="GO:0030136">
    <property type="term" value="C:clathrin-coated vesicle"/>
    <property type="evidence" value="ECO:0007669"/>
    <property type="project" value="TreeGrafter"/>
</dbReference>
<evidence type="ECO:0000256" key="23">
    <source>
        <dbReference type="PROSITE-ProRule" id="PRU00243"/>
    </source>
</evidence>
<dbReference type="FunFam" id="1.25.40.90:FF:000012">
    <property type="entry name" value="Huntingtin interacting protein 1-related"/>
    <property type="match status" value="1"/>
</dbReference>
<evidence type="ECO:0000259" key="26">
    <source>
        <dbReference type="PROSITE" id="PS50942"/>
    </source>
</evidence>
<evidence type="ECO:0000256" key="17">
    <source>
        <dbReference type="ARBA" id="ARBA00023228"/>
    </source>
</evidence>
<feature type="binding site" evidence="22">
    <location>
        <position position="1889"/>
    </location>
    <ligand>
        <name>substrate</name>
    </ligand>
</feature>
<dbReference type="GO" id="GO:0032051">
    <property type="term" value="F:clathrin light chain binding"/>
    <property type="evidence" value="ECO:0007669"/>
    <property type="project" value="TreeGrafter"/>
</dbReference>
<dbReference type="GO" id="GO:0051015">
    <property type="term" value="F:actin filament binding"/>
    <property type="evidence" value="ECO:0007669"/>
    <property type="project" value="TreeGrafter"/>
</dbReference>
<keyword evidence="13" id="KW-0378">Hydrolase</keyword>
<keyword evidence="19 22" id="KW-0012">Acyltransferase</keyword>
<keyword evidence="8 22" id="KW-0808">Transferase</keyword>
<dbReference type="GO" id="GO:0048268">
    <property type="term" value="P:clathrin coat assembly"/>
    <property type="evidence" value="ECO:0007669"/>
    <property type="project" value="TreeGrafter"/>
</dbReference>
<dbReference type="GO" id="GO:0031902">
    <property type="term" value="C:late endosome membrane"/>
    <property type="evidence" value="ECO:0007669"/>
    <property type="project" value="UniProtKB-SubCell"/>
</dbReference>
<protein>
    <recommendedName>
        <fullName evidence="20">N6-L-threonylcarbamoyladenine synthase</fullName>
        <ecNumber evidence="5">2.3.1.234</ecNumber>
        <ecNumber evidence="6">3.1.3.78</ecNumber>
    </recommendedName>
</protein>
<feature type="binding site" evidence="22">
    <location>
        <position position="1917"/>
    </location>
    <ligand>
        <name>a divalent metal cation</name>
        <dbReference type="ChEBI" id="CHEBI:60240"/>
    </ligand>
</feature>
<dbReference type="InterPro" id="IPR030224">
    <property type="entry name" value="Sla2_fam"/>
</dbReference>
<reference evidence="28" key="1">
    <citation type="journal article" date="2014" name="Nat. Genet.">
        <title>Genome and transcriptome of the porcine whipworm Trichuris suis.</title>
        <authorList>
            <person name="Jex A.R."/>
            <person name="Nejsum P."/>
            <person name="Schwarz E.M."/>
            <person name="Hu L."/>
            <person name="Young N.D."/>
            <person name="Hall R.S."/>
            <person name="Korhonen P.K."/>
            <person name="Liao S."/>
            <person name="Thamsborg S."/>
            <person name="Xia J."/>
            <person name="Xu P."/>
            <person name="Wang S."/>
            <person name="Scheerlinck J.P."/>
            <person name="Hofmann A."/>
            <person name="Sternberg P.W."/>
            <person name="Wang J."/>
            <person name="Gasser R.B."/>
        </authorList>
    </citation>
    <scope>NUCLEOTIDE SEQUENCE [LARGE SCALE GENOMIC DNA]</scope>
    <source>
        <strain evidence="28">DCEP-RM93F</strain>
    </source>
</reference>
<keyword evidence="24" id="KW-0175">Coiled coil</keyword>
<dbReference type="GO" id="GO:0005765">
    <property type="term" value="C:lysosomal membrane"/>
    <property type="evidence" value="ECO:0007669"/>
    <property type="project" value="UniProtKB-SubCell"/>
</dbReference>
<dbReference type="InterPro" id="IPR034680">
    <property type="entry name" value="Kae1_archaea_euk"/>
</dbReference>
<feature type="binding site" evidence="22">
    <location>
        <position position="1786"/>
    </location>
    <ligand>
        <name>substrate</name>
    </ligand>
</feature>
<keyword evidence="14 23" id="KW-1133">Transmembrane helix</keyword>
<dbReference type="PRINTS" id="PR00789">
    <property type="entry name" value="OSIALOPTASE"/>
</dbReference>
<dbReference type="GO" id="GO:0034597">
    <property type="term" value="F:phosphatidylinositol-4,5-bisphosphate 4-phosphatase activity"/>
    <property type="evidence" value="ECO:0007669"/>
    <property type="project" value="UniProtKB-EC"/>
</dbReference>
<comment type="subcellular location">
    <subcellularLocation>
        <location evidence="22">Cytoplasm</location>
    </subcellularLocation>
    <subcellularLocation>
        <location evidence="22">Nucleus</location>
    </subcellularLocation>
    <subcellularLocation>
        <location evidence="2">Late endosome membrane</location>
        <topology evidence="2">Multi-pass membrane protein</topology>
    </subcellularLocation>
    <subcellularLocation>
        <location evidence="3">Lysosome membrane</location>
        <topology evidence="3">Multi-pass membrane protein</topology>
    </subcellularLocation>
</comment>
<feature type="region of interest" description="Disordered" evidence="25">
    <location>
        <begin position="1075"/>
        <end position="1115"/>
    </location>
</feature>
<dbReference type="InterPro" id="IPR002558">
    <property type="entry name" value="ILWEQ_dom"/>
</dbReference>
<evidence type="ECO:0000256" key="21">
    <source>
        <dbReference type="ARBA" id="ARBA00048117"/>
    </source>
</evidence>
<keyword evidence="17" id="KW-0458">Lysosome</keyword>
<dbReference type="GO" id="GO:0007015">
    <property type="term" value="P:actin filament organization"/>
    <property type="evidence" value="ECO:0007669"/>
    <property type="project" value="TreeGrafter"/>
</dbReference>
<feature type="binding site" evidence="22">
    <location>
        <position position="1737"/>
    </location>
    <ligand>
        <name>a divalent metal cation</name>
        <dbReference type="ChEBI" id="CHEBI:60240"/>
    </ligand>
</feature>
<dbReference type="PANTHER" id="PTHR10407">
    <property type="entry name" value="HUNTINGTIN INTERACTING PROTEIN 1"/>
    <property type="match status" value="1"/>
</dbReference>
<dbReference type="GO" id="GO:0043325">
    <property type="term" value="F:phosphatidylinositol-3,4-bisphosphate binding"/>
    <property type="evidence" value="ECO:0007669"/>
    <property type="project" value="TreeGrafter"/>
</dbReference>
<dbReference type="GO" id="GO:0000408">
    <property type="term" value="C:EKC/KEOPS complex"/>
    <property type="evidence" value="ECO:0007669"/>
    <property type="project" value="InterPro"/>
</dbReference>
<evidence type="ECO:0000259" key="27">
    <source>
        <dbReference type="PROSITE" id="PS50945"/>
    </source>
</evidence>
<dbReference type="InterPro" id="IPR013809">
    <property type="entry name" value="ENTH"/>
</dbReference>
<dbReference type="GO" id="GO:0002949">
    <property type="term" value="P:tRNA threonylcarbamoyladenosine modification"/>
    <property type="evidence" value="ECO:0007669"/>
    <property type="project" value="UniProtKB-UniRule"/>
</dbReference>
<dbReference type="Gene3D" id="1.20.5.1700">
    <property type="match status" value="1"/>
</dbReference>
<sequence>MAMVNLSKGFSRKVIGIDADREEHDKLQAIAVSKAINSQVCAVKEKHLRTLILGTYHDRGAGTFWFNAIKLPLAGDPIVCWKFCHALHKLLRDGESHVGVFSDSLKYKSKLVDLGRLWRHVKDDSCQLIRNYCSLLVTKLEFHQRNPQIPGNMVLTEDQLESIGQKDVNNWFELAIEVLDYLDSILVLQKSGKLRSPLPSRPVRLTCLFLSVFDSLDRSRASSMTPVGQCRLAPLILCILDSSCLYDTLVKIMFRLYSSLPGDLLTGHLERFSSVFKLLKQFYSSSSNLQYFKYLVSVPLLPEKPPNFSIASDFGNYVSPEVMLHDQRSESPCDSQAVEEAKLVDFSDLQEPSLASTTDLASAQDDCMTSRDAEREQVINLLRHELDDAKATMFRTYQEHAATSQKLREKVGMLEEGLARSKELIEQLTDENDRYRQTNEQLENEKNHLLDEKASGCEGKAAAVEEKFKKMKDAYNSLRDEHIKTLVNLTTLQKESEEQKVALQSAQQIGQGTEQKLIELQEAKGGLEKLCDTLQNEVNSLQERLEINVNAKEDWEKRINDLQARCSTVTSGKLEVEQKLIDAQRKAEDLNNVFKEVYLLFCRIGKRMIEEAEQETENPLFVQLSCSPDYFLSRAEKLRVLLSTDAFRRAPFRLESPDVGVLEALAMLSHSISVLLLCGHATTSLVSSDSADDFRKRYEDLTTKAEKYLTSTIGISKCCRTEKKLTFTFLLAEGEENESSLNELCNCLEELRTAARQLAILAKARKSNTGVRLEVHEKILESCTSLIQEVMRLVACAKKLQNEIVQQQRGVSSAKDFYKRNHEWTEGLLSAAKAVGLHANLLVDAADKVVCQKGKLEELMAASKLVAAGTVQLVVASRVKADRNSDLLSELSQRSKTVSSCVAAVLESVKAGKESLEEEELDFSNLSLHQTKRLEMEKQVSSDVLINRVYHVNIILALLWLCLTQYSVAFAQNFQIFKLYREPANHMRIRVLELESLLDKERKSLGALRKHHYQLGDSFEEQTAGVPDRVGCTRPMSSLWSFSDDDNRERRERTPLLSNTNDSLCNWWIRNQRRNQQQLRPSAPAQGRDQHRTRQSGGSRCQGRHTSPSRGQQSNYQHNRAIAMVQPQCPTCRNPMTLRLRHDPSVFLCARCILPPVRSQPRDQNSTPVPDQRPSARVHRLAPILKRVVTVDARSATATTPLRVEIASYHHYSMTAPSQPVCTTTTTKVKAPDGTVTVICAYCREKFQFDALNNSLPQCPYCGELSTIGHRSVWAKALSLLVLGQLFFVSGIVVAKATWQAASSNKALYVGWTEKVFNYAERPFVAICDSQDDRRSGATVLTAAPEASQIDARRALVWVPLAQILVVVRNEEKIVAYILGAYHDRRVCFQAFVCPGSLSGSSDRADTLLCTSTKMSSGYGEEEDKEPQESTALLSNTNDSFCDWWIRNQGDQQQEEASAPPQVPAPEAEQSQGSKFIKCRVCGIPIDIRGKAQQYVVKCLHCNETTPIRPPPPGKKFVRCPCNCLLICRQASNRIACPRPDCKRVITLNAQSIGTATRAPLGTVRISCVYCNEIFMFNTLNKSLARCPHCRKLSSVGQRFVWIRALIFLILGLVFLISAIGLARMTVAIGLEGSANKVGVGIVRDGVVLSNPRRTHVAPPGEGFRPRETAIHHRTVILQLVEEALEQSGIEPSQVDIVCYTKGPGMGAPLVTVAIVARTLALLWGKPLLGVNHCVAHIEMGRLVTGADDPVVLYVSGGNTQVIVYQEQRYRIYGETLDIAVGNCLDRVARLLQLPNDPSPGYNIEQLATKGRRLGRLPYVVKGMDMSFAGLLSGFEDKLSKFRSEGFTVEDLCFTVQETVFAMLVEVTERAMAQCGSNEVLVVGGVGCNLRLQEMMDLMARERGAKVYATDERYCIDNGAMIAHTGTLMYESGQRQPIEESQCLQRYRTDNVPVLWRR</sequence>
<evidence type="ECO:0000256" key="1">
    <source>
        <dbReference type="ARBA" id="ARBA00001261"/>
    </source>
</evidence>
<gene>
    <name evidence="28" type="ORF">M514_11700</name>
</gene>
<evidence type="ECO:0000256" key="19">
    <source>
        <dbReference type="ARBA" id="ARBA00023315"/>
    </source>
</evidence>
<dbReference type="EC" id="3.1.3.78" evidence="6"/>
<comment type="similarity">
    <text evidence="4">Belongs to the SLA2 family.</text>
</comment>
<evidence type="ECO:0000256" key="15">
    <source>
        <dbReference type="ARBA" id="ARBA00023136"/>
    </source>
</evidence>
<comment type="catalytic activity">
    <reaction evidence="1">
        <text>a 1,2-diacyl-sn-glycero-3-phospho-(1D-myo-inositol-4,5-bisphosphate) + H2O = a 1,2-diacyl-sn-glycero-3-phospho-(1D-myo-inositol-5-phosphate) + phosphate</text>
        <dbReference type="Rhea" id="RHEA:25674"/>
        <dbReference type="ChEBI" id="CHEBI:15377"/>
        <dbReference type="ChEBI" id="CHEBI:43474"/>
        <dbReference type="ChEBI" id="CHEBI:57795"/>
        <dbReference type="ChEBI" id="CHEBI:58456"/>
        <dbReference type="EC" id="3.1.3.78"/>
    </reaction>
</comment>
<dbReference type="GO" id="GO:0046872">
    <property type="term" value="F:metal ion binding"/>
    <property type="evidence" value="ECO:0007669"/>
    <property type="project" value="UniProtKB-KW"/>
</dbReference>
<evidence type="ECO:0000256" key="22">
    <source>
        <dbReference type="HAMAP-Rule" id="MF_03180"/>
    </source>
</evidence>
<feature type="domain" description="ENTH" evidence="26">
    <location>
        <begin position="20"/>
        <end position="150"/>
    </location>
</feature>
<dbReference type="Pfam" id="PF09788">
    <property type="entry name" value="Tmemb_55A"/>
    <property type="match status" value="2"/>
</dbReference>
<feature type="binding site" evidence="22">
    <location>
        <position position="1805"/>
    </location>
    <ligand>
        <name>substrate</name>
    </ligand>
</feature>
<dbReference type="FunFam" id="3.30.420.40:FF:000038">
    <property type="entry name" value="Probable tRNA N6-adenosine threonylcarbamoyltransferase"/>
    <property type="match status" value="1"/>
</dbReference>
<dbReference type="NCBIfam" id="TIGR00329">
    <property type="entry name" value="gcp_kae1"/>
    <property type="match status" value="1"/>
</dbReference>
<dbReference type="GO" id="GO:0005634">
    <property type="term" value="C:nucleus"/>
    <property type="evidence" value="ECO:0007669"/>
    <property type="project" value="UniProtKB-SubCell"/>
</dbReference>
<dbReference type="Proteomes" id="UP000030758">
    <property type="component" value="Unassembled WGS sequence"/>
</dbReference>
<dbReference type="GO" id="GO:0080025">
    <property type="term" value="F:phosphatidylinositol-3,5-bisphosphate binding"/>
    <property type="evidence" value="ECO:0007669"/>
    <property type="project" value="TreeGrafter"/>
</dbReference>
<evidence type="ECO:0000256" key="5">
    <source>
        <dbReference type="ARBA" id="ARBA00012156"/>
    </source>
</evidence>
<dbReference type="NCBIfam" id="TIGR03722">
    <property type="entry name" value="arch_KAE1"/>
    <property type="match status" value="1"/>
</dbReference>
<keyword evidence="18 22" id="KW-0539">Nucleus</keyword>
<dbReference type="SUPFAM" id="SSF109885">
    <property type="entry name" value="I/LWEQ domain"/>
    <property type="match status" value="1"/>
</dbReference>
<dbReference type="GO" id="GO:0035615">
    <property type="term" value="F:clathrin adaptor activity"/>
    <property type="evidence" value="ECO:0007669"/>
    <property type="project" value="TreeGrafter"/>
</dbReference>
<dbReference type="InterPro" id="IPR008942">
    <property type="entry name" value="ENTH_VHS"/>
</dbReference>
<dbReference type="Gene3D" id="3.30.420.40">
    <property type="match status" value="2"/>
</dbReference>
<evidence type="ECO:0000256" key="8">
    <source>
        <dbReference type="ARBA" id="ARBA00022679"/>
    </source>
</evidence>
<evidence type="ECO:0000256" key="7">
    <source>
        <dbReference type="ARBA" id="ARBA00022490"/>
    </source>
</evidence>
<dbReference type="SMART" id="SM00273">
    <property type="entry name" value="ENTH"/>
    <property type="match status" value="1"/>
</dbReference>
<dbReference type="InterPro" id="IPR017860">
    <property type="entry name" value="Peptidase_M22_CS"/>
</dbReference>
<dbReference type="InterPro" id="IPR043129">
    <property type="entry name" value="ATPase_NBD"/>
</dbReference>
<dbReference type="Pfam" id="PF07651">
    <property type="entry name" value="ANTH"/>
    <property type="match status" value="2"/>
</dbReference>
<evidence type="ECO:0000256" key="20">
    <source>
        <dbReference type="ARBA" id="ARBA00030439"/>
    </source>
</evidence>
<dbReference type="Gene3D" id="1.25.40.90">
    <property type="match status" value="1"/>
</dbReference>
<feature type="compositionally biased region" description="Polar residues" evidence="25">
    <location>
        <begin position="1095"/>
        <end position="1115"/>
    </location>
</feature>
<keyword evidence="7 22" id="KW-0963">Cytoplasm</keyword>